<evidence type="ECO:0000256" key="1">
    <source>
        <dbReference type="SAM" id="MobiDB-lite"/>
    </source>
</evidence>
<protein>
    <submittedName>
        <fullName evidence="4">Thioredoxin-like protein</fullName>
    </submittedName>
</protein>
<dbReference type="GO" id="GO:0034976">
    <property type="term" value="P:response to endoplasmic reticulum stress"/>
    <property type="evidence" value="ECO:0007669"/>
    <property type="project" value="TreeGrafter"/>
</dbReference>
<dbReference type="PROSITE" id="PS51352">
    <property type="entry name" value="THIOREDOXIN_2"/>
    <property type="match status" value="1"/>
</dbReference>
<keyword evidence="5" id="KW-1185">Reference proteome</keyword>
<evidence type="ECO:0000259" key="3">
    <source>
        <dbReference type="PROSITE" id="PS51352"/>
    </source>
</evidence>
<feature type="region of interest" description="Disordered" evidence="1">
    <location>
        <begin position="256"/>
        <end position="298"/>
    </location>
</feature>
<dbReference type="PANTHER" id="PTHR45815:SF3">
    <property type="entry name" value="PROTEIN DISULFIDE-ISOMERASE A6"/>
    <property type="match status" value="1"/>
</dbReference>
<dbReference type="Gene3D" id="3.40.30.10">
    <property type="entry name" value="Glutaredoxin"/>
    <property type="match status" value="2"/>
</dbReference>
<keyword evidence="2" id="KW-0732">Signal</keyword>
<dbReference type="OrthoDB" id="427280at2759"/>
<dbReference type="GO" id="GO:0005788">
    <property type="term" value="C:endoplasmic reticulum lumen"/>
    <property type="evidence" value="ECO:0007669"/>
    <property type="project" value="TreeGrafter"/>
</dbReference>
<dbReference type="PANTHER" id="PTHR45815">
    <property type="entry name" value="PROTEIN DISULFIDE-ISOMERASE A6"/>
    <property type="match status" value="1"/>
</dbReference>
<dbReference type="InterPro" id="IPR013766">
    <property type="entry name" value="Thioredoxin_domain"/>
</dbReference>
<dbReference type="EMBL" id="KV417581">
    <property type="protein sequence ID" value="KZP17581.1"/>
    <property type="molecule type" value="Genomic_DNA"/>
</dbReference>
<feature type="chain" id="PRO_5007873822" evidence="2">
    <location>
        <begin position="21"/>
        <end position="298"/>
    </location>
</feature>
<dbReference type="STRING" id="436010.A0A166G8P8"/>
<evidence type="ECO:0000313" key="4">
    <source>
        <dbReference type="EMBL" id="KZP17581.1"/>
    </source>
</evidence>
<reference evidence="4 5" key="1">
    <citation type="journal article" date="2016" name="Mol. Biol. Evol.">
        <title>Comparative Genomics of Early-Diverging Mushroom-Forming Fungi Provides Insights into the Origins of Lignocellulose Decay Capabilities.</title>
        <authorList>
            <person name="Nagy L.G."/>
            <person name="Riley R."/>
            <person name="Tritt A."/>
            <person name="Adam C."/>
            <person name="Daum C."/>
            <person name="Floudas D."/>
            <person name="Sun H."/>
            <person name="Yadav J.S."/>
            <person name="Pangilinan J."/>
            <person name="Larsson K.H."/>
            <person name="Matsuura K."/>
            <person name="Barry K."/>
            <person name="Labutti K."/>
            <person name="Kuo R."/>
            <person name="Ohm R.A."/>
            <person name="Bhattacharya S.S."/>
            <person name="Shirouzu T."/>
            <person name="Yoshinaga Y."/>
            <person name="Martin F.M."/>
            <person name="Grigoriev I.V."/>
            <person name="Hibbett D.S."/>
        </authorList>
    </citation>
    <scope>NUCLEOTIDE SEQUENCE [LARGE SCALE GENOMIC DNA]</scope>
    <source>
        <strain evidence="4 5">CBS 109695</strain>
    </source>
</reference>
<feature type="domain" description="Thioredoxin" evidence="3">
    <location>
        <begin position="8"/>
        <end position="144"/>
    </location>
</feature>
<name>A0A166G8P8_9AGAM</name>
<evidence type="ECO:0000313" key="5">
    <source>
        <dbReference type="Proteomes" id="UP000076532"/>
    </source>
</evidence>
<dbReference type="PRINTS" id="PR00421">
    <property type="entry name" value="THIOREDOXIN"/>
</dbReference>
<dbReference type="SUPFAM" id="SSF52833">
    <property type="entry name" value="Thioredoxin-like"/>
    <property type="match status" value="1"/>
</dbReference>
<organism evidence="4 5">
    <name type="scientific">Athelia psychrophila</name>
    <dbReference type="NCBI Taxonomy" id="1759441"/>
    <lineage>
        <taxon>Eukaryota</taxon>
        <taxon>Fungi</taxon>
        <taxon>Dikarya</taxon>
        <taxon>Basidiomycota</taxon>
        <taxon>Agaricomycotina</taxon>
        <taxon>Agaricomycetes</taxon>
        <taxon>Agaricomycetidae</taxon>
        <taxon>Atheliales</taxon>
        <taxon>Atheliaceae</taxon>
        <taxon>Athelia</taxon>
    </lineage>
</organism>
<dbReference type="AlphaFoldDB" id="A0A166G8P8"/>
<proteinExistence type="predicted"/>
<gene>
    <name evidence="4" type="ORF">FIBSPDRAFT_933946</name>
</gene>
<accession>A0A166G8P8</accession>
<sequence>MLWPQALALALALVPSLASAAIFPKNSKVKMLDATSFHKVMKKNESSMVAFVAPWCGHCKNLAPEYSKAAEGLSPMVPLYAVDCDEEINKPLCGAQDVKGFPTIKFFPRGGRKPSVPYNDERKAGPIFNYASKAVPDVVKRLSKADDITTWAEKKTDRPRALLLGKDKKVPLLWKALGNRYTHKMEFATAPDPKGTILAALGLTVDDEKKGAKVVIYAPDSDEPVLYSAHMGWSGLSKYVPLAQFFRSVMDGTAELAPAKKEEASPVSESEEKEPESTVITSPDAEPPAEPERPKDEL</sequence>
<dbReference type="Pfam" id="PF00085">
    <property type="entry name" value="Thioredoxin"/>
    <property type="match status" value="1"/>
</dbReference>
<dbReference type="GO" id="GO:0015035">
    <property type="term" value="F:protein-disulfide reductase activity"/>
    <property type="evidence" value="ECO:0007669"/>
    <property type="project" value="TreeGrafter"/>
</dbReference>
<dbReference type="Proteomes" id="UP000076532">
    <property type="component" value="Unassembled WGS sequence"/>
</dbReference>
<dbReference type="InterPro" id="IPR036249">
    <property type="entry name" value="Thioredoxin-like_sf"/>
</dbReference>
<evidence type="ECO:0000256" key="2">
    <source>
        <dbReference type="SAM" id="SignalP"/>
    </source>
</evidence>
<feature type="signal peptide" evidence="2">
    <location>
        <begin position="1"/>
        <end position="20"/>
    </location>
</feature>